<keyword evidence="5" id="KW-1185">Reference proteome</keyword>
<reference evidence="4" key="1">
    <citation type="submission" date="2021-02" db="EMBL/GenBank/DDBJ databases">
        <authorList>
            <person name="Dougan E. K."/>
            <person name="Rhodes N."/>
            <person name="Thang M."/>
            <person name="Chan C."/>
        </authorList>
    </citation>
    <scope>NUCLEOTIDE SEQUENCE</scope>
</reference>
<keyword evidence="2 3" id="KW-0040">ANK repeat</keyword>
<gene>
    <name evidence="4" type="primary">Ank3</name>
    <name evidence="4" type="ORF">SNEC2469_LOCUS34348</name>
</gene>
<dbReference type="InterPro" id="IPR029071">
    <property type="entry name" value="Ubiquitin-like_domsf"/>
</dbReference>
<evidence type="ECO:0000313" key="5">
    <source>
        <dbReference type="Proteomes" id="UP000601435"/>
    </source>
</evidence>
<evidence type="ECO:0000256" key="1">
    <source>
        <dbReference type="ARBA" id="ARBA00022737"/>
    </source>
</evidence>
<dbReference type="Proteomes" id="UP000601435">
    <property type="component" value="Unassembled WGS sequence"/>
</dbReference>
<evidence type="ECO:0000256" key="2">
    <source>
        <dbReference type="ARBA" id="ARBA00023043"/>
    </source>
</evidence>
<keyword evidence="1" id="KW-0677">Repeat</keyword>
<dbReference type="PROSITE" id="PS50297">
    <property type="entry name" value="ANK_REP_REGION"/>
    <property type="match status" value="2"/>
</dbReference>
<dbReference type="AlphaFoldDB" id="A0A813CC28"/>
<organism evidence="4 5">
    <name type="scientific">Symbiodinium necroappetens</name>
    <dbReference type="NCBI Taxonomy" id="1628268"/>
    <lineage>
        <taxon>Eukaryota</taxon>
        <taxon>Sar</taxon>
        <taxon>Alveolata</taxon>
        <taxon>Dinophyceae</taxon>
        <taxon>Suessiales</taxon>
        <taxon>Symbiodiniaceae</taxon>
        <taxon>Symbiodinium</taxon>
    </lineage>
</organism>
<accession>A0A813CC28</accession>
<feature type="repeat" description="ANK" evidence="3">
    <location>
        <begin position="163"/>
        <end position="195"/>
    </location>
</feature>
<dbReference type="CDD" id="cd17039">
    <property type="entry name" value="Ubl_ubiquitin_like"/>
    <property type="match status" value="1"/>
</dbReference>
<dbReference type="Pfam" id="PF00023">
    <property type="entry name" value="Ank"/>
    <property type="match status" value="1"/>
</dbReference>
<dbReference type="SMART" id="SM00248">
    <property type="entry name" value="ANK"/>
    <property type="match status" value="3"/>
</dbReference>
<dbReference type="SUPFAM" id="SSF48403">
    <property type="entry name" value="Ankyrin repeat"/>
    <property type="match status" value="1"/>
</dbReference>
<dbReference type="EMBL" id="CAJNJA010094474">
    <property type="protein sequence ID" value="CAE7941626.1"/>
    <property type="molecule type" value="Genomic_DNA"/>
</dbReference>
<feature type="repeat" description="ANK" evidence="3">
    <location>
        <begin position="130"/>
        <end position="162"/>
    </location>
</feature>
<name>A0A813CC28_9DINO</name>
<protein>
    <submittedName>
        <fullName evidence="4">Ank3 protein</fullName>
    </submittedName>
</protein>
<dbReference type="InterPro" id="IPR002110">
    <property type="entry name" value="Ankyrin_rpt"/>
</dbReference>
<dbReference type="Pfam" id="PF12796">
    <property type="entry name" value="Ank_2"/>
    <property type="match status" value="1"/>
</dbReference>
<dbReference type="OrthoDB" id="285735at2759"/>
<dbReference type="InterPro" id="IPR036770">
    <property type="entry name" value="Ankyrin_rpt-contain_sf"/>
</dbReference>
<sequence>MVKVQKSYSIKDVKSRMWAVCELNPYVLHLYFHGSPLKDDVTLEELGHPEELQGTRTRYQDEAGLQLLEAAKAGDFAGAVSALEAAADPNFFEGEDGLAPVHAAAQCNTPQLLQFLLELKAFSEQRTRSDGMTPLHCAARSSSVEALQILLRLDATVDRQDYNSWAPLHHAVDAGQLSLVEVLLEARAPIDQLTTCWAPLHFAVVKGYTKASHVW</sequence>
<comment type="caution">
    <text evidence="4">The sequence shown here is derived from an EMBL/GenBank/DDBJ whole genome shotgun (WGS) entry which is preliminary data.</text>
</comment>
<proteinExistence type="predicted"/>
<dbReference type="SUPFAM" id="SSF54236">
    <property type="entry name" value="Ubiquitin-like"/>
    <property type="match status" value="1"/>
</dbReference>
<dbReference type="PROSITE" id="PS50088">
    <property type="entry name" value="ANK_REPEAT"/>
    <property type="match status" value="2"/>
</dbReference>
<dbReference type="InterPro" id="IPR050776">
    <property type="entry name" value="Ank_Repeat/CDKN_Inhibitor"/>
</dbReference>
<evidence type="ECO:0000313" key="4">
    <source>
        <dbReference type="EMBL" id="CAE7941626.1"/>
    </source>
</evidence>
<evidence type="ECO:0000256" key="3">
    <source>
        <dbReference type="PROSITE-ProRule" id="PRU00023"/>
    </source>
</evidence>
<dbReference type="Gene3D" id="1.25.40.20">
    <property type="entry name" value="Ankyrin repeat-containing domain"/>
    <property type="match status" value="1"/>
</dbReference>
<dbReference type="PANTHER" id="PTHR24201">
    <property type="entry name" value="ANK_REP_REGION DOMAIN-CONTAINING PROTEIN"/>
    <property type="match status" value="1"/>
</dbReference>